<comment type="function">
    <text evidence="7">May act as a negative regulator of salt tolerance.</text>
</comment>
<dbReference type="PANTHER" id="PTHR48209">
    <property type="entry name" value="AGL056WP"/>
    <property type="match status" value="1"/>
</dbReference>
<comment type="similarity">
    <text evidence="2 7">Belongs to the NST1 family.</text>
</comment>
<keyword evidence="5 7" id="KW-0346">Stress response</keyword>
<evidence type="ECO:0000256" key="1">
    <source>
        <dbReference type="ARBA" id="ARBA00004496"/>
    </source>
</evidence>
<organism evidence="9 10">
    <name type="scientific">Coniochaeta pulveracea</name>
    <dbReference type="NCBI Taxonomy" id="177199"/>
    <lineage>
        <taxon>Eukaryota</taxon>
        <taxon>Fungi</taxon>
        <taxon>Dikarya</taxon>
        <taxon>Ascomycota</taxon>
        <taxon>Pezizomycotina</taxon>
        <taxon>Sordariomycetes</taxon>
        <taxon>Sordariomycetidae</taxon>
        <taxon>Coniochaetales</taxon>
        <taxon>Coniochaetaceae</taxon>
        <taxon>Coniochaeta</taxon>
    </lineage>
</organism>
<dbReference type="PANTHER" id="PTHR48209:SF2">
    <property type="entry name" value="FI24008P1"/>
    <property type="match status" value="1"/>
</dbReference>
<proteinExistence type="inferred from homology"/>
<dbReference type="Proteomes" id="UP000275385">
    <property type="component" value="Unassembled WGS sequence"/>
</dbReference>
<feature type="compositionally biased region" description="Basic and acidic residues" evidence="8">
    <location>
        <begin position="143"/>
        <end position="154"/>
    </location>
</feature>
<feature type="compositionally biased region" description="Polar residues" evidence="8">
    <location>
        <begin position="325"/>
        <end position="336"/>
    </location>
</feature>
<evidence type="ECO:0000256" key="8">
    <source>
        <dbReference type="SAM" id="MobiDB-lite"/>
    </source>
</evidence>
<feature type="compositionally biased region" description="Low complexity" evidence="8">
    <location>
        <begin position="905"/>
        <end position="917"/>
    </location>
</feature>
<feature type="compositionally biased region" description="Low complexity" evidence="8">
    <location>
        <begin position="807"/>
        <end position="834"/>
    </location>
</feature>
<comment type="subcellular location">
    <subcellularLocation>
        <location evidence="1 7">Cytoplasm</location>
    </subcellularLocation>
</comment>
<feature type="compositionally biased region" description="Basic and acidic residues" evidence="8">
    <location>
        <begin position="204"/>
        <end position="213"/>
    </location>
</feature>
<feature type="compositionally biased region" description="Basic and acidic residues" evidence="8">
    <location>
        <begin position="457"/>
        <end position="472"/>
    </location>
</feature>
<feature type="compositionally biased region" description="Basic and acidic residues" evidence="8">
    <location>
        <begin position="638"/>
        <end position="731"/>
    </location>
</feature>
<dbReference type="InterPro" id="IPR025279">
    <property type="entry name" value="NST1"/>
</dbReference>
<keyword evidence="6 7" id="KW-0175">Coiled coil</keyword>
<gene>
    <name evidence="9" type="primary">NST1</name>
    <name evidence="9" type="ORF">DL546_009251</name>
</gene>
<dbReference type="EMBL" id="QVQW01000008">
    <property type="protein sequence ID" value="RKU47690.1"/>
    <property type="molecule type" value="Genomic_DNA"/>
</dbReference>
<evidence type="ECO:0000256" key="7">
    <source>
        <dbReference type="RuleBase" id="RU049441"/>
    </source>
</evidence>
<protein>
    <recommendedName>
        <fullName evidence="3 7">Stress response protein NST1</fullName>
    </recommendedName>
</protein>
<feature type="compositionally biased region" description="Basic residues" evidence="8">
    <location>
        <begin position="163"/>
        <end position="174"/>
    </location>
</feature>
<keyword evidence="4 7" id="KW-0963">Cytoplasm</keyword>
<keyword evidence="10" id="KW-1185">Reference proteome</keyword>
<feature type="region of interest" description="Disordered" evidence="8">
    <location>
        <begin position="457"/>
        <end position="525"/>
    </location>
</feature>
<feature type="compositionally biased region" description="Acidic residues" evidence="8">
    <location>
        <begin position="486"/>
        <end position="517"/>
    </location>
</feature>
<dbReference type="STRING" id="177199.A0A420YII5"/>
<evidence type="ECO:0000256" key="6">
    <source>
        <dbReference type="ARBA" id="ARBA00023054"/>
    </source>
</evidence>
<evidence type="ECO:0000313" key="10">
    <source>
        <dbReference type="Proteomes" id="UP000275385"/>
    </source>
</evidence>
<feature type="compositionally biased region" description="Polar residues" evidence="8">
    <location>
        <begin position="353"/>
        <end position="362"/>
    </location>
</feature>
<dbReference type="GO" id="GO:0005737">
    <property type="term" value="C:cytoplasm"/>
    <property type="evidence" value="ECO:0007669"/>
    <property type="project" value="UniProtKB-SubCell"/>
</dbReference>
<evidence type="ECO:0000256" key="3">
    <source>
        <dbReference type="ARBA" id="ARBA00020733"/>
    </source>
</evidence>
<evidence type="ECO:0000256" key="5">
    <source>
        <dbReference type="ARBA" id="ARBA00023016"/>
    </source>
</evidence>
<evidence type="ECO:0000256" key="2">
    <source>
        <dbReference type="ARBA" id="ARBA00007112"/>
    </source>
</evidence>
<feature type="compositionally biased region" description="Basic and acidic residues" evidence="8">
    <location>
        <begin position="233"/>
        <end position="248"/>
    </location>
</feature>
<feature type="region of interest" description="Disordered" evidence="8">
    <location>
        <begin position="322"/>
        <end position="414"/>
    </location>
</feature>
<sequence length="1279" mass="141176">MAGNKRQKPPAVAAQQPPPPSAPTAKATAKYTNKDGSKFITVPKGNVSPVTSPPSPALPPPASVDGKGTTHSDPADPGSAGTTTVNRKKQKRREKAAAKAAAERALHSDSKGGIGSPAGSAAPSLDRRSLDVNYEYSEGEEEHYDHGHDPHDHAPQTYGASAKSKKSKKKKKKSSGTAAEGPYEHHDHDGDDDYDNDQDLDYEDPGHSHPQDHHVHHQHGHIQNHGTVHTHHRAVDQPKKKLWNDSTTEERQGIRQYWYDLSEEERKKLVRIEKEAVLRKMKEQQKQTCSCTVCGRKRNAIEEELEGLYDAYYQELAQYAKRPDQQPNEQVETLPSTLPPRQHHPPVAGVQTARGQPSNHALQPSHARIVEHLGDEEDDSVECEDYSEDDYDDEEDEYSDEEPVDEDSLDRGDLEAFSSFSNSLTVEGGILTVADDLLKNDGRKFIEMMEQLAEKRMQRQEDAYRSRGDYGHPNDTTGYSHNDAPPLEDDEVEYEDEDDDYEGEEDDQDYDSEEEEAMTEKERMEEGRRMFQIFAARMFEQRVLQAYRQKVAKERQEQLIHEEEEAKRKEVERQEKKRRDAQKRKEKAALKKAELAEAKRLKEEAKAKQAEERRMEEERKAEEQRQKAEEKRKKKEAQKRAEEEERKRKEAERLRRIHEQKEKQAEQERKAREAKEKEKKAKEEAARLKEQEAKERKEREARGRKEQQEREKRAQEQEEARTQQAEREVREKKVKQQQRKQEEATVQKPVTAVPITLARRPAQHPATTAAPALPQQPPNSAATVASPLVPVATPIMPLAPTPMRNRQSSQQESSLGSSASHSASSTSQVPSPHSMTPVHASPGPFGPQTKPGSVGGHGGQGIYHQGSQQASPMNINSMHGPFSGFGGPPMAPAMGGFGHGPPPGFQQHPGFGGHSHPNQGFPGAPFGSSFPNQGMMSLQGGINRPLPGRGLSLPQPPPGILPPLDAQSNSLSGQGFPPIGLHRDSTTSLHQRHPSAGGFDAAPGTPVLSSSQPRPAPIRRPGSVVHGQRVPSSLPVNGRDSNETEDLQFGSSALLDDSEEVAQDFPPPSARRNTSVPGPTMPFAGLYGDAAFGSGPGFGPWGQTAGGQPFGSSPPPPGMSSFAASQPWPHSLPNTSAFGPQTLPSRHMQRPTVRMRQLLCDACTRLASSLDLPAEDRLEGGFVSLEAVKEYVGREPFTTTPTDKDVLEIFETLGDATNGGGSFETTTQQGKRYVRWVRDGSGVDTQLPMRRVGGLGEIGSPVVSAGTPLYSNFIGRRTS</sequence>
<dbReference type="AlphaFoldDB" id="A0A420YII5"/>
<feature type="compositionally biased region" description="Basic and acidic residues" evidence="8">
    <location>
        <begin position="587"/>
        <end position="631"/>
    </location>
</feature>
<name>A0A420YII5_9PEZI</name>
<evidence type="ECO:0000313" key="9">
    <source>
        <dbReference type="EMBL" id="RKU47690.1"/>
    </source>
</evidence>
<feature type="region of interest" description="Disordered" evidence="8">
    <location>
        <begin position="1"/>
        <end position="248"/>
    </location>
</feature>
<feature type="region of interest" description="Disordered" evidence="8">
    <location>
        <begin position="1095"/>
        <end position="1122"/>
    </location>
</feature>
<feature type="compositionally biased region" description="Pro residues" evidence="8">
    <location>
        <begin position="51"/>
        <end position="62"/>
    </location>
</feature>
<feature type="compositionally biased region" description="Low complexity" evidence="8">
    <location>
        <begin position="758"/>
        <end position="782"/>
    </location>
</feature>
<feature type="compositionally biased region" description="Basic and acidic residues" evidence="8">
    <location>
        <begin position="95"/>
        <end position="110"/>
    </location>
</feature>
<comment type="caution">
    <text evidence="9">The sequence shown here is derived from an EMBL/GenBank/DDBJ whole genome shotgun (WGS) entry which is preliminary data.</text>
</comment>
<feature type="compositionally biased region" description="Acidic residues" evidence="8">
    <location>
        <begin position="374"/>
        <end position="408"/>
    </location>
</feature>
<accession>A0A420YII5</accession>
<feature type="region of interest" description="Disordered" evidence="8">
    <location>
        <begin position="551"/>
        <end position="1080"/>
    </location>
</feature>
<feature type="compositionally biased region" description="Gly residues" evidence="8">
    <location>
        <begin position="1095"/>
        <end position="1109"/>
    </location>
</feature>
<reference evidence="9 10" key="1">
    <citation type="submission" date="2018-08" db="EMBL/GenBank/DDBJ databases">
        <title>Draft genome of the lignicolous fungus Coniochaeta pulveracea.</title>
        <authorList>
            <person name="Borstlap C.J."/>
            <person name="De Witt R.N."/>
            <person name="Botha A."/>
            <person name="Volschenk H."/>
        </authorList>
    </citation>
    <scope>NUCLEOTIDE SEQUENCE [LARGE SCALE GENOMIC DNA]</scope>
    <source>
        <strain evidence="9 10">CAB683</strain>
    </source>
</reference>
<feature type="compositionally biased region" description="Basic and acidic residues" evidence="8">
    <location>
        <begin position="551"/>
        <end position="578"/>
    </location>
</feature>
<dbReference type="OrthoDB" id="21629at2759"/>
<feature type="compositionally biased region" description="Basic residues" evidence="8">
    <location>
        <begin position="214"/>
        <end position="232"/>
    </location>
</feature>
<feature type="compositionally biased region" description="Acidic residues" evidence="8">
    <location>
        <begin position="190"/>
        <end position="203"/>
    </location>
</feature>
<evidence type="ECO:0000256" key="4">
    <source>
        <dbReference type="ARBA" id="ARBA00022490"/>
    </source>
</evidence>
<dbReference type="Pfam" id="PF13945">
    <property type="entry name" value="NST1"/>
    <property type="match status" value="1"/>
</dbReference>